<reference evidence="3" key="1">
    <citation type="submission" date="2021-06" db="EMBL/GenBank/DDBJ databases">
        <authorList>
            <person name="Kallberg Y."/>
            <person name="Tangrot J."/>
            <person name="Rosling A."/>
        </authorList>
    </citation>
    <scope>NUCLEOTIDE SEQUENCE</scope>
    <source>
        <strain evidence="3">87-6 pot B 2015</strain>
    </source>
</reference>
<dbReference type="InterPro" id="IPR014720">
    <property type="entry name" value="dsRBD_dom"/>
</dbReference>
<accession>A0A9N9CC42</accession>
<sequence length="398" mass="46684">MHPLTILEDISYKLRVSSPRYKFNQTGNPGEITCTLTFLNKSWSSPPALTTMQGAKEDVARLAFKDLMENMEPNLRERLVKSLKVQKNKYMNTNPQKKRLQKNHPREKSQRKVTSKESIQPKDQNQNQRSKKNFIGNKPRSFGWLNHQASKGRQNPNINLKCPCHMLKEFCKFQKLGEPVYDTKKIFDAFIGKVSIGDFQQEADCVARYEICIRERASELAFNYLFNQSYEKEYLELNRERKEVFKPWNEDVRMDDAKEKVKDGVEEGTAAYEEGWSDDDEELNLSPQYIDYAISRFQCPYEQQIYPSYLYYPTIYRPQVVYGVRPYKTYPTLLSEMFCAKGGEKIKYEFEKLGGGWYCSIIIKNHAFRSEHCERKKDAKDSAAKKAYLAFCNPQYIT</sequence>
<evidence type="ECO:0000259" key="2">
    <source>
        <dbReference type="Pfam" id="PF00035"/>
    </source>
</evidence>
<dbReference type="EMBL" id="CAJVPP010002252">
    <property type="protein sequence ID" value="CAG8593679.1"/>
    <property type="molecule type" value="Genomic_DNA"/>
</dbReference>
<dbReference type="Gene3D" id="3.30.160.20">
    <property type="match status" value="1"/>
</dbReference>
<feature type="compositionally biased region" description="Polar residues" evidence="1">
    <location>
        <begin position="116"/>
        <end position="128"/>
    </location>
</feature>
<feature type="domain" description="DRBM" evidence="2">
    <location>
        <begin position="332"/>
        <end position="388"/>
    </location>
</feature>
<feature type="region of interest" description="Disordered" evidence="1">
    <location>
        <begin position="88"/>
        <end position="140"/>
    </location>
</feature>
<keyword evidence="4" id="KW-1185">Reference proteome</keyword>
<gene>
    <name evidence="3" type="ORF">FMOSSE_LOCUS8575</name>
</gene>
<name>A0A9N9CC42_FUNMO</name>
<dbReference type="Proteomes" id="UP000789375">
    <property type="component" value="Unassembled WGS sequence"/>
</dbReference>
<evidence type="ECO:0000313" key="4">
    <source>
        <dbReference type="Proteomes" id="UP000789375"/>
    </source>
</evidence>
<protein>
    <submittedName>
        <fullName evidence="3">4439_t:CDS:1</fullName>
    </submittedName>
</protein>
<proteinExistence type="predicted"/>
<dbReference type="CDD" id="cd00048">
    <property type="entry name" value="DSRM_SF"/>
    <property type="match status" value="1"/>
</dbReference>
<dbReference type="Pfam" id="PF00035">
    <property type="entry name" value="dsrm"/>
    <property type="match status" value="1"/>
</dbReference>
<organism evidence="3 4">
    <name type="scientific">Funneliformis mosseae</name>
    <name type="common">Endomycorrhizal fungus</name>
    <name type="synonym">Glomus mosseae</name>
    <dbReference type="NCBI Taxonomy" id="27381"/>
    <lineage>
        <taxon>Eukaryota</taxon>
        <taxon>Fungi</taxon>
        <taxon>Fungi incertae sedis</taxon>
        <taxon>Mucoromycota</taxon>
        <taxon>Glomeromycotina</taxon>
        <taxon>Glomeromycetes</taxon>
        <taxon>Glomerales</taxon>
        <taxon>Glomeraceae</taxon>
        <taxon>Funneliformis</taxon>
    </lineage>
</organism>
<evidence type="ECO:0000256" key="1">
    <source>
        <dbReference type="SAM" id="MobiDB-lite"/>
    </source>
</evidence>
<dbReference type="SUPFAM" id="SSF54768">
    <property type="entry name" value="dsRNA-binding domain-like"/>
    <property type="match status" value="1"/>
</dbReference>
<comment type="caution">
    <text evidence="3">The sequence shown here is derived from an EMBL/GenBank/DDBJ whole genome shotgun (WGS) entry which is preliminary data.</text>
</comment>
<dbReference type="AlphaFoldDB" id="A0A9N9CC42"/>
<evidence type="ECO:0000313" key="3">
    <source>
        <dbReference type="EMBL" id="CAG8593679.1"/>
    </source>
</evidence>